<evidence type="ECO:0000259" key="1">
    <source>
        <dbReference type="Pfam" id="PF19917"/>
    </source>
</evidence>
<reference evidence="2" key="1">
    <citation type="submission" date="2022-04" db="EMBL/GenBank/DDBJ databases">
        <title>Hymenobacter sp. isolated from the air.</title>
        <authorList>
            <person name="Won M."/>
            <person name="Lee C.-M."/>
            <person name="Woen H.-Y."/>
            <person name="Kwon S.-W."/>
        </authorList>
    </citation>
    <scope>NUCLEOTIDE SEQUENCE</scope>
    <source>
        <strain evidence="2">5116S-3</strain>
    </source>
</reference>
<evidence type="ECO:0000313" key="2">
    <source>
        <dbReference type="EMBL" id="UOQ70449.1"/>
    </source>
</evidence>
<dbReference type="Proteomes" id="UP000831796">
    <property type="component" value="Chromosome"/>
</dbReference>
<accession>A0A8T9Q4P4</accession>
<dbReference type="InterPro" id="IPR045553">
    <property type="entry name" value="bpX1"/>
</dbReference>
<gene>
    <name evidence="2" type="ORF">MUN79_17120</name>
</gene>
<dbReference type="KEGG" id="hcu:MUN79_17120"/>
<protein>
    <recommendedName>
        <fullName evidence="1">MoxR-vWA-beta-propeller ternary system domain-containing protein</fullName>
    </recommendedName>
</protein>
<name>A0A8T9Q4P4_9BACT</name>
<dbReference type="EMBL" id="CP095046">
    <property type="protein sequence ID" value="UOQ70449.1"/>
    <property type="molecule type" value="Genomic_DNA"/>
</dbReference>
<dbReference type="Pfam" id="PF19917">
    <property type="entry name" value="bpX1"/>
    <property type="match status" value="1"/>
</dbReference>
<evidence type="ECO:0000313" key="3">
    <source>
        <dbReference type="Proteomes" id="UP000831796"/>
    </source>
</evidence>
<proteinExistence type="predicted"/>
<sequence length="126" mass="13966">MRSNADLYLTSTEPGSYYAAEDLKSAQFVEEEPLSTNAWVRLQRFRWPGGSEAIVDSRGLLHLRSSDLSVPEMTLTLILGRPLAAWAADGTVCGSSYFTGPEPASGIPVEEFYEQYLRRFISGLID</sequence>
<organism evidence="2 3">
    <name type="scientific">Hymenobacter cellulosilyticus</name>
    <dbReference type="NCBI Taxonomy" id="2932248"/>
    <lineage>
        <taxon>Bacteria</taxon>
        <taxon>Pseudomonadati</taxon>
        <taxon>Bacteroidota</taxon>
        <taxon>Cytophagia</taxon>
        <taxon>Cytophagales</taxon>
        <taxon>Hymenobacteraceae</taxon>
        <taxon>Hymenobacter</taxon>
    </lineage>
</organism>
<feature type="domain" description="MoxR-vWA-beta-propeller ternary system" evidence="1">
    <location>
        <begin position="43"/>
        <end position="122"/>
    </location>
</feature>
<dbReference type="AlphaFoldDB" id="A0A8T9Q4P4"/>
<dbReference type="RefSeq" id="WP_244673871.1">
    <property type="nucleotide sequence ID" value="NZ_CP095046.1"/>
</dbReference>
<keyword evidence="3" id="KW-1185">Reference proteome</keyword>